<dbReference type="GO" id="GO:0098552">
    <property type="term" value="C:side of membrane"/>
    <property type="evidence" value="ECO:0007669"/>
    <property type="project" value="UniProtKB-KW"/>
</dbReference>
<dbReference type="Proteomes" id="UP000186583">
    <property type="component" value="Unassembled WGS sequence"/>
</dbReference>
<evidence type="ECO:0000313" key="8">
    <source>
        <dbReference type="EMBL" id="OLN95268.1"/>
    </source>
</evidence>
<feature type="transmembrane region" description="Helical" evidence="6">
    <location>
        <begin position="141"/>
        <end position="164"/>
    </location>
</feature>
<dbReference type="AlphaFoldDB" id="A0A1Q8S1E1"/>
<comment type="similarity">
    <text evidence="5">Belongs to the SAT4 family.</text>
</comment>
<protein>
    <recommendedName>
        <fullName evidence="7">Rhodopsin domain-containing protein</fullName>
    </recommendedName>
</protein>
<comment type="caution">
    <text evidence="8">The sequence shown here is derived from an EMBL/GenBank/DDBJ whole genome shotgun (WGS) entry which is preliminary data.</text>
</comment>
<evidence type="ECO:0000256" key="1">
    <source>
        <dbReference type="ARBA" id="ARBA00004141"/>
    </source>
</evidence>
<dbReference type="PANTHER" id="PTHR33048">
    <property type="entry name" value="PTH11-LIKE INTEGRAL MEMBRANE PROTEIN (AFU_ORTHOLOGUE AFUA_5G11245)"/>
    <property type="match status" value="1"/>
</dbReference>
<dbReference type="EMBL" id="MPGH01000038">
    <property type="protein sequence ID" value="OLN95268.1"/>
    <property type="molecule type" value="Genomic_DNA"/>
</dbReference>
<dbReference type="PANTHER" id="PTHR33048:SF47">
    <property type="entry name" value="INTEGRAL MEMBRANE PROTEIN-RELATED"/>
    <property type="match status" value="1"/>
</dbReference>
<dbReference type="Pfam" id="PF20684">
    <property type="entry name" value="Fung_rhodopsin"/>
    <property type="match status" value="1"/>
</dbReference>
<keyword evidence="3 6" id="KW-1133">Transmembrane helix</keyword>
<evidence type="ECO:0000313" key="9">
    <source>
        <dbReference type="Proteomes" id="UP000186583"/>
    </source>
</evidence>
<evidence type="ECO:0000256" key="5">
    <source>
        <dbReference type="ARBA" id="ARBA00038359"/>
    </source>
</evidence>
<dbReference type="InterPro" id="IPR049326">
    <property type="entry name" value="Rhodopsin_dom_fungi"/>
</dbReference>
<comment type="subcellular location">
    <subcellularLocation>
        <location evidence="1">Membrane</location>
        <topology evidence="1">Multi-pass membrane protein</topology>
    </subcellularLocation>
</comment>
<gene>
    <name evidence="8" type="ORF">CCHL11_08138</name>
</gene>
<dbReference type="STRING" id="708187.A0A1Q8S1E1"/>
<keyword evidence="2 6" id="KW-0812">Transmembrane</keyword>
<feature type="transmembrane region" description="Helical" evidence="6">
    <location>
        <begin position="98"/>
        <end position="121"/>
    </location>
</feature>
<accession>A0A1Q8S1E1</accession>
<dbReference type="GO" id="GO:0005576">
    <property type="term" value="C:extracellular region"/>
    <property type="evidence" value="ECO:0007669"/>
    <property type="project" value="UniProtKB-SubCell"/>
</dbReference>
<organism evidence="8 9">
    <name type="scientific">Colletotrichum chlorophyti</name>
    <dbReference type="NCBI Taxonomy" id="708187"/>
    <lineage>
        <taxon>Eukaryota</taxon>
        <taxon>Fungi</taxon>
        <taxon>Dikarya</taxon>
        <taxon>Ascomycota</taxon>
        <taxon>Pezizomycotina</taxon>
        <taxon>Sordariomycetes</taxon>
        <taxon>Hypocreomycetidae</taxon>
        <taxon>Glomerellales</taxon>
        <taxon>Glomerellaceae</taxon>
        <taxon>Colletotrichum</taxon>
    </lineage>
</organism>
<proteinExistence type="inferred from homology"/>
<dbReference type="OrthoDB" id="2496787at2759"/>
<dbReference type="InterPro" id="IPR052337">
    <property type="entry name" value="SAT4-like"/>
</dbReference>
<evidence type="ECO:0000256" key="6">
    <source>
        <dbReference type="SAM" id="Phobius"/>
    </source>
</evidence>
<keyword evidence="9" id="KW-1185">Reference proteome</keyword>
<feature type="transmembrane region" description="Helical" evidence="6">
    <location>
        <begin position="59"/>
        <end position="86"/>
    </location>
</feature>
<reference evidence="8 9" key="1">
    <citation type="submission" date="2016-11" db="EMBL/GenBank/DDBJ databases">
        <title>Draft Genome Assembly of Colletotrichum chlorophyti a pathogen of herbaceous plants.</title>
        <authorList>
            <person name="Gan P."/>
            <person name="Narusaka M."/>
            <person name="Tsushima A."/>
            <person name="Narusaka Y."/>
            <person name="Takano Y."/>
            <person name="Shirasu K."/>
        </authorList>
    </citation>
    <scope>NUCLEOTIDE SEQUENCE [LARGE SCALE GENOMIC DNA]</scope>
    <source>
        <strain evidence="8 9">NTL11</strain>
    </source>
</reference>
<evidence type="ECO:0000256" key="2">
    <source>
        <dbReference type="ARBA" id="ARBA00022692"/>
    </source>
</evidence>
<feature type="domain" description="Rhodopsin" evidence="7">
    <location>
        <begin position="29"/>
        <end position="167"/>
    </location>
</feature>
<name>A0A1Q8S1E1_9PEZI</name>
<keyword evidence="4 6" id="KW-0472">Membrane</keyword>
<evidence type="ECO:0000256" key="4">
    <source>
        <dbReference type="ARBA" id="ARBA00023136"/>
    </source>
</evidence>
<evidence type="ECO:0000259" key="7">
    <source>
        <dbReference type="Pfam" id="PF20684"/>
    </source>
</evidence>
<evidence type="ECO:0000256" key="3">
    <source>
        <dbReference type="ARBA" id="ARBA00022989"/>
    </source>
</evidence>
<sequence>MPNSSCLPTDSSCLCADEKLNKAVGACLAANCTVIESLPIEKGFGQDIWMLPPDNITQILFIFFVDEILYAFVITMTKVSIILFYLRIFREPWFRKACYTILVITLAFGVWHVLQIIFVSWPISYSWTFWDGEHVGTRGNVAVFSFVNSGINIALDICLCFLPVTQLQVTCPGRSNQDSDYCHSITMSWTLRTKIGTSLIFLLGLIV</sequence>